<dbReference type="EMBL" id="JAPFRF010000007">
    <property type="protein sequence ID" value="KAJ7326739.1"/>
    <property type="molecule type" value="Genomic_DNA"/>
</dbReference>
<dbReference type="PROSITE" id="PS00198">
    <property type="entry name" value="4FE4S_FER_1"/>
    <property type="match status" value="1"/>
</dbReference>
<name>A0A9Q1B0M8_9SAUR</name>
<evidence type="ECO:0000313" key="2">
    <source>
        <dbReference type="Proteomes" id="UP001142489"/>
    </source>
</evidence>
<evidence type="ECO:0000313" key="1">
    <source>
        <dbReference type="EMBL" id="KAJ7326739.1"/>
    </source>
</evidence>
<keyword evidence="2" id="KW-1185">Reference proteome</keyword>
<accession>A0A9Q1B0M8</accession>
<proteinExistence type="predicted"/>
<reference evidence="1" key="1">
    <citation type="journal article" date="2023" name="DNA Res.">
        <title>Chromosome-level genome assembly of Phrynocephalus forsythii using third-generation DNA sequencing and Hi-C analysis.</title>
        <authorList>
            <person name="Qi Y."/>
            <person name="Zhao W."/>
            <person name="Zhao Y."/>
            <person name="Niu C."/>
            <person name="Cao S."/>
            <person name="Zhang Y."/>
        </authorList>
    </citation>
    <scope>NUCLEOTIDE SEQUENCE</scope>
    <source>
        <tissue evidence="1">Muscle</tissue>
    </source>
</reference>
<dbReference type="AlphaFoldDB" id="A0A9Q1B0M8"/>
<gene>
    <name evidence="1" type="ORF">JRQ81_016498</name>
</gene>
<dbReference type="InterPro" id="IPR017900">
    <property type="entry name" value="4Fe4S_Fe_S_CS"/>
</dbReference>
<organism evidence="1 2">
    <name type="scientific">Phrynocephalus forsythii</name>
    <dbReference type="NCBI Taxonomy" id="171643"/>
    <lineage>
        <taxon>Eukaryota</taxon>
        <taxon>Metazoa</taxon>
        <taxon>Chordata</taxon>
        <taxon>Craniata</taxon>
        <taxon>Vertebrata</taxon>
        <taxon>Euteleostomi</taxon>
        <taxon>Lepidosauria</taxon>
        <taxon>Squamata</taxon>
        <taxon>Bifurcata</taxon>
        <taxon>Unidentata</taxon>
        <taxon>Episquamata</taxon>
        <taxon>Toxicofera</taxon>
        <taxon>Iguania</taxon>
        <taxon>Acrodonta</taxon>
        <taxon>Agamidae</taxon>
        <taxon>Agaminae</taxon>
        <taxon>Phrynocephalus</taxon>
    </lineage>
</organism>
<protein>
    <recommendedName>
        <fullName evidence="3">4Fe-4S ferredoxin-type domain-containing protein</fullName>
    </recommendedName>
</protein>
<sequence length="104" mass="12016">MVDGMWWAVFPICNSCGTCNPSCPHPRSEDDPFLYIDPQMTDQDGKVYMHLNCQLKIKETHANKWGLLKTAKKNPQSKERQEPECKRNNGWISIPVEWPSWVPG</sequence>
<dbReference type="Proteomes" id="UP001142489">
    <property type="component" value="Unassembled WGS sequence"/>
</dbReference>
<comment type="caution">
    <text evidence="1">The sequence shown here is derived from an EMBL/GenBank/DDBJ whole genome shotgun (WGS) entry which is preliminary data.</text>
</comment>
<evidence type="ECO:0008006" key="3">
    <source>
        <dbReference type="Google" id="ProtNLM"/>
    </source>
</evidence>